<evidence type="ECO:0000256" key="3">
    <source>
        <dbReference type="ARBA" id="ARBA00022475"/>
    </source>
</evidence>
<accession>A0A066UC42</accession>
<dbReference type="GO" id="GO:0015628">
    <property type="term" value="P:protein secretion by the type II secretion system"/>
    <property type="evidence" value="ECO:0007669"/>
    <property type="project" value="InterPro"/>
</dbReference>
<name>A0A066UC42_9GAMM</name>
<evidence type="ECO:0000313" key="14">
    <source>
        <dbReference type="Proteomes" id="UP000035860"/>
    </source>
</evidence>
<dbReference type="InterPro" id="IPR022346">
    <property type="entry name" value="T2SS_GspH"/>
</dbReference>
<gene>
    <name evidence="13" type="ORF">MBO_05652</name>
</gene>
<keyword evidence="7 11" id="KW-1133">Transmembrane helix</keyword>
<keyword evidence="4" id="KW-0488">Methylation</keyword>
<evidence type="ECO:0000256" key="4">
    <source>
        <dbReference type="ARBA" id="ARBA00022481"/>
    </source>
</evidence>
<evidence type="ECO:0000256" key="1">
    <source>
        <dbReference type="ARBA" id="ARBA00004377"/>
    </source>
</evidence>
<dbReference type="AlphaFoldDB" id="A0A066UC42"/>
<dbReference type="GO" id="GO:0015627">
    <property type="term" value="C:type II protein secretion system complex"/>
    <property type="evidence" value="ECO:0007669"/>
    <property type="project" value="InterPro"/>
</dbReference>
<dbReference type="GO" id="GO:0005886">
    <property type="term" value="C:plasma membrane"/>
    <property type="evidence" value="ECO:0007669"/>
    <property type="project" value="UniProtKB-SubCell"/>
</dbReference>
<evidence type="ECO:0000256" key="9">
    <source>
        <dbReference type="ARBA" id="ARBA00025772"/>
    </source>
</evidence>
<proteinExistence type="inferred from homology"/>
<reference evidence="13 14" key="1">
    <citation type="journal article" date="2014" name="Genome Announc.">
        <title>Draft Genome Sequence of Moraxella bovoculi Strain 237T (ATCC BAA-1259T) Isolated from a Calf with Infectious Bovine Keratoconjunctivitis.</title>
        <authorList>
            <person name="Calcutt M.J."/>
            <person name="Foecking M.F."/>
            <person name="Martin N.T."/>
            <person name="Mhlanga-Mutangadura T."/>
            <person name="Reilly T.J."/>
        </authorList>
    </citation>
    <scope>NUCLEOTIDE SEQUENCE [LARGE SCALE GENOMIC DNA]</scope>
    <source>
        <strain evidence="13 14">237</strain>
    </source>
</reference>
<evidence type="ECO:0000256" key="5">
    <source>
        <dbReference type="ARBA" id="ARBA00022519"/>
    </source>
</evidence>
<feature type="domain" description="General secretion pathway GspH" evidence="12">
    <location>
        <begin position="47"/>
        <end position="163"/>
    </location>
</feature>
<dbReference type="Proteomes" id="UP000035860">
    <property type="component" value="Unassembled WGS sequence"/>
</dbReference>
<keyword evidence="3" id="KW-1003">Cell membrane</keyword>
<evidence type="ECO:0000256" key="2">
    <source>
        <dbReference type="ARBA" id="ARBA00021549"/>
    </source>
</evidence>
<dbReference type="eggNOG" id="COG4970">
    <property type="taxonomic scope" value="Bacteria"/>
</dbReference>
<feature type="transmembrane region" description="Helical" evidence="11">
    <location>
        <begin position="6"/>
        <end position="28"/>
    </location>
</feature>
<sequence length="177" mass="20334">MIKAESGFTFIQLIVVLLIVSVLLFFAYPMIPALFERMESHTTRKHLHEAIRLAKIESYSRGKDVIICAMNSENECSRSAQERFVVFVDNDRDNRLGAKDYIISSESLYLKHGIIKMNASLSRNYMKFMGDTGKPRGNYGNIKYCTLSKNNNNNFQIVINTHGVVTERQGHLYRIEC</sequence>
<evidence type="ECO:0000313" key="13">
    <source>
        <dbReference type="EMBL" id="KDN24996.1"/>
    </source>
</evidence>
<dbReference type="OrthoDB" id="6658040at2"/>
<comment type="subcellular location">
    <subcellularLocation>
        <location evidence="1">Cell inner membrane</location>
        <topology evidence="1">Single-pass membrane protein</topology>
    </subcellularLocation>
</comment>
<evidence type="ECO:0000256" key="7">
    <source>
        <dbReference type="ARBA" id="ARBA00022989"/>
    </source>
</evidence>
<comment type="caution">
    <text evidence="13">The sequence shown here is derived from an EMBL/GenBank/DDBJ whole genome shotgun (WGS) entry which is preliminary data.</text>
</comment>
<keyword evidence="5" id="KW-0997">Cell inner membrane</keyword>
<dbReference type="Pfam" id="PF12019">
    <property type="entry name" value="GspH"/>
    <property type="match status" value="1"/>
</dbReference>
<evidence type="ECO:0000256" key="10">
    <source>
        <dbReference type="ARBA" id="ARBA00030775"/>
    </source>
</evidence>
<comment type="similarity">
    <text evidence="9">Belongs to the GSP H family.</text>
</comment>
<dbReference type="SUPFAM" id="SSF54523">
    <property type="entry name" value="Pili subunits"/>
    <property type="match status" value="1"/>
</dbReference>
<dbReference type="RefSeq" id="WP_046700276.1">
    <property type="nucleotide sequence ID" value="NZ_AOMT01000023.1"/>
</dbReference>
<organism evidence="13 14">
    <name type="scientific">Moraxella bovoculi 237</name>
    <dbReference type="NCBI Taxonomy" id="743974"/>
    <lineage>
        <taxon>Bacteria</taxon>
        <taxon>Pseudomonadati</taxon>
        <taxon>Pseudomonadota</taxon>
        <taxon>Gammaproteobacteria</taxon>
        <taxon>Moraxellales</taxon>
        <taxon>Moraxellaceae</taxon>
        <taxon>Moraxella</taxon>
    </lineage>
</organism>
<keyword evidence="8 11" id="KW-0472">Membrane</keyword>
<dbReference type="EMBL" id="AOMT01000023">
    <property type="protein sequence ID" value="KDN24996.1"/>
    <property type="molecule type" value="Genomic_DNA"/>
</dbReference>
<evidence type="ECO:0000256" key="6">
    <source>
        <dbReference type="ARBA" id="ARBA00022692"/>
    </source>
</evidence>
<dbReference type="GeneID" id="301975950"/>
<evidence type="ECO:0000256" key="8">
    <source>
        <dbReference type="ARBA" id="ARBA00023136"/>
    </source>
</evidence>
<dbReference type="InterPro" id="IPR045584">
    <property type="entry name" value="Pilin-like"/>
</dbReference>
<protein>
    <recommendedName>
        <fullName evidence="2">Type II secretion system protein H</fullName>
    </recommendedName>
    <alternativeName>
        <fullName evidence="10">General secretion pathway protein H</fullName>
    </alternativeName>
</protein>
<dbReference type="Gene3D" id="3.55.40.10">
    <property type="entry name" value="minor pseudopilin epsh domain"/>
    <property type="match status" value="1"/>
</dbReference>
<evidence type="ECO:0000256" key="11">
    <source>
        <dbReference type="SAM" id="Phobius"/>
    </source>
</evidence>
<evidence type="ECO:0000259" key="12">
    <source>
        <dbReference type="Pfam" id="PF12019"/>
    </source>
</evidence>
<keyword evidence="6 11" id="KW-0812">Transmembrane</keyword>
<keyword evidence="14" id="KW-1185">Reference proteome</keyword>